<comment type="caution">
    <text evidence="6">The sequence shown here is derived from an EMBL/GenBank/DDBJ whole genome shotgun (WGS) entry which is preliminary data.</text>
</comment>
<dbReference type="SUPFAM" id="SSF48371">
    <property type="entry name" value="ARM repeat"/>
    <property type="match status" value="1"/>
</dbReference>
<dbReference type="InterPro" id="IPR036188">
    <property type="entry name" value="FAD/NAD-bd_sf"/>
</dbReference>
<keyword evidence="2" id="KW-0479">Metal-binding</keyword>
<evidence type="ECO:0000313" key="6">
    <source>
        <dbReference type="EMBL" id="TBL73923.1"/>
    </source>
</evidence>
<organism evidence="6 7">
    <name type="scientific">Paenibacillus thalictri</name>
    <dbReference type="NCBI Taxonomy" id="2527873"/>
    <lineage>
        <taxon>Bacteria</taxon>
        <taxon>Bacillati</taxon>
        <taxon>Bacillota</taxon>
        <taxon>Bacilli</taxon>
        <taxon>Bacillales</taxon>
        <taxon>Paenibacillaceae</taxon>
        <taxon>Paenibacillus</taxon>
    </lineage>
</organism>
<dbReference type="InterPro" id="IPR016024">
    <property type="entry name" value="ARM-type_fold"/>
</dbReference>
<dbReference type="EMBL" id="SIRE01000020">
    <property type="protein sequence ID" value="TBL73923.1"/>
    <property type="molecule type" value="Genomic_DNA"/>
</dbReference>
<evidence type="ECO:0000313" key="7">
    <source>
        <dbReference type="Proteomes" id="UP000293142"/>
    </source>
</evidence>
<accession>A0A4Q9DNA2</accession>
<evidence type="ECO:0000256" key="4">
    <source>
        <dbReference type="ARBA" id="ARBA00023004"/>
    </source>
</evidence>
<dbReference type="GO" id="GO:0016491">
    <property type="term" value="F:oxidoreductase activity"/>
    <property type="evidence" value="ECO:0007669"/>
    <property type="project" value="UniProtKB-KW"/>
</dbReference>
<dbReference type="InterPro" id="IPR011989">
    <property type="entry name" value="ARM-like"/>
</dbReference>
<dbReference type="AlphaFoldDB" id="A0A4Q9DNA2"/>
<evidence type="ECO:0000256" key="1">
    <source>
        <dbReference type="ARBA" id="ARBA00022485"/>
    </source>
</evidence>
<gene>
    <name evidence="6" type="ORF">EYB31_25815</name>
</gene>
<sequence>MKLFQREQGSVVSTPAEDTVFERSYDVIVVGLGTAGAIAAITAARSGLRVLGLERLTGMGGAGTIGAVLGYYYGSKGGLYEEIDEEVRRLEAAGSGYTKSAGLNGELKKYVLERYALDAGARVYYESAVIGVYMDGASVTGVRWIGPDGLKSAGCRILIDASGDAEVCVMAGAASRTGRLLDGKAQPYSNPIVSVQDNKVRAFYTDSGYVDQAQEADLSQAIIRSACLPTHLPERLEESCKFLKLAPQLGIREGRFMDGEEQVTFADVLEDRLTDQPVFYAYSNIDNHGKDIAFESDLQQDWAVAASMWGITMSVPIPLGALIPKGFDNVLIAGRALAIDHDLAACVRMKRDMQKCGEAAALAAKVAIEDGLPLREIAYDKLMPLLLQTGCLNPANHVRFKESMSTQDEHIASLRWLTDKKDICEGLSSLKPGLAIWSARRLGSPVIGSELKQWMAQEDNEHLRKNSAFALALLGDVSAIPVLRGMMRERDTFVPKTSRKYNQVRGYAAIYLLGKLGDAEIVPELLHILKSKEEFVNLSTDVEFINHDEEYFFQYFSFSLMALLRTSELHPELRSTVIAAVEPIVEDPAFTANVTLKPTKDLNFDMADTVRRIVREQISRWQTESVPN</sequence>
<dbReference type="PANTHER" id="PTHR43498:SF1">
    <property type="entry name" value="COB--COM HETERODISULFIDE REDUCTASE IRON-SULFUR SUBUNIT A"/>
    <property type="match status" value="1"/>
</dbReference>
<reference evidence="6 7" key="1">
    <citation type="submission" date="2019-02" db="EMBL/GenBank/DDBJ databases">
        <title>Paenibacillus sp. nov., isolated from surface-sterilized tissue of Thalictrum simplex L.</title>
        <authorList>
            <person name="Tuo L."/>
        </authorList>
    </citation>
    <scope>NUCLEOTIDE SEQUENCE [LARGE SCALE GENOMIC DNA]</scope>
    <source>
        <strain evidence="6 7">N2SHLJ1</strain>
    </source>
</reference>
<evidence type="ECO:0000256" key="2">
    <source>
        <dbReference type="ARBA" id="ARBA00022723"/>
    </source>
</evidence>
<dbReference type="RefSeq" id="WP_131016329.1">
    <property type="nucleotide sequence ID" value="NZ_SIRE01000020.1"/>
</dbReference>
<keyword evidence="3" id="KW-0560">Oxidoreductase</keyword>
<evidence type="ECO:0000256" key="5">
    <source>
        <dbReference type="ARBA" id="ARBA00023014"/>
    </source>
</evidence>
<keyword evidence="7" id="KW-1185">Reference proteome</keyword>
<keyword evidence="5" id="KW-0411">Iron-sulfur</keyword>
<dbReference type="Proteomes" id="UP000293142">
    <property type="component" value="Unassembled WGS sequence"/>
</dbReference>
<dbReference type="GO" id="GO:0051539">
    <property type="term" value="F:4 iron, 4 sulfur cluster binding"/>
    <property type="evidence" value="ECO:0007669"/>
    <property type="project" value="UniProtKB-KW"/>
</dbReference>
<dbReference type="OrthoDB" id="2493700at2"/>
<name>A0A4Q9DNA2_9BACL</name>
<evidence type="ECO:0000256" key="3">
    <source>
        <dbReference type="ARBA" id="ARBA00023002"/>
    </source>
</evidence>
<keyword evidence="4" id="KW-0408">Iron</keyword>
<dbReference type="SUPFAM" id="SSF51905">
    <property type="entry name" value="FAD/NAD(P)-binding domain"/>
    <property type="match status" value="1"/>
</dbReference>
<dbReference type="PANTHER" id="PTHR43498">
    <property type="entry name" value="FERREDOXIN:COB-COM HETERODISULFIDE REDUCTASE SUBUNIT A"/>
    <property type="match status" value="1"/>
</dbReference>
<dbReference type="InterPro" id="IPR039650">
    <property type="entry name" value="HdrA-like"/>
</dbReference>
<dbReference type="Gene3D" id="3.50.50.60">
    <property type="entry name" value="FAD/NAD(P)-binding domain"/>
    <property type="match status" value="1"/>
</dbReference>
<dbReference type="GO" id="GO:0046872">
    <property type="term" value="F:metal ion binding"/>
    <property type="evidence" value="ECO:0007669"/>
    <property type="project" value="UniProtKB-KW"/>
</dbReference>
<keyword evidence="1" id="KW-0004">4Fe-4S</keyword>
<protein>
    <submittedName>
        <fullName evidence="6">FAD-dependent oxidoreductase</fullName>
    </submittedName>
</protein>
<proteinExistence type="predicted"/>
<dbReference type="Gene3D" id="1.25.10.10">
    <property type="entry name" value="Leucine-rich Repeat Variant"/>
    <property type="match status" value="1"/>
</dbReference>
<dbReference type="Pfam" id="PF12831">
    <property type="entry name" value="FAD_oxidored"/>
    <property type="match status" value="2"/>
</dbReference>